<evidence type="ECO:0000313" key="1">
    <source>
        <dbReference type="EMBL" id="TYK02614.1"/>
    </source>
</evidence>
<gene>
    <name evidence="1" type="ORF">E5676_scaffold280G00190</name>
</gene>
<dbReference type="PANTHER" id="PTHR48475:SF1">
    <property type="entry name" value="RNASE H TYPE-1 DOMAIN-CONTAINING PROTEIN"/>
    <property type="match status" value="1"/>
</dbReference>
<protein>
    <recommendedName>
        <fullName evidence="3">Integrase catalytic domain-containing protein</fullName>
    </recommendedName>
</protein>
<evidence type="ECO:0008006" key="3">
    <source>
        <dbReference type="Google" id="ProtNLM"/>
    </source>
</evidence>
<reference evidence="1 2" key="1">
    <citation type="submission" date="2019-08" db="EMBL/GenBank/DDBJ databases">
        <title>Draft genome sequences of two oriental melons (Cucumis melo L. var makuwa).</title>
        <authorList>
            <person name="Kwon S.-Y."/>
        </authorList>
    </citation>
    <scope>NUCLEOTIDE SEQUENCE [LARGE SCALE GENOMIC DNA]</scope>
    <source>
        <strain evidence="2">cv. Chang Bougi</strain>
        <tissue evidence="1">Leaf</tissue>
    </source>
</reference>
<accession>A0A5D3BTW4</accession>
<name>A0A5D3BTW4_CUCMM</name>
<dbReference type="Gene3D" id="3.30.420.10">
    <property type="entry name" value="Ribonuclease H-like superfamily/Ribonuclease H"/>
    <property type="match status" value="1"/>
</dbReference>
<dbReference type="GO" id="GO:0003676">
    <property type="term" value="F:nucleic acid binding"/>
    <property type="evidence" value="ECO:0007669"/>
    <property type="project" value="InterPro"/>
</dbReference>
<dbReference type="AlphaFoldDB" id="A0A5D3BTW4"/>
<dbReference type="PANTHER" id="PTHR48475">
    <property type="entry name" value="RIBONUCLEASE H"/>
    <property type="match status" value="1"/>
</dbReference>
<proteinExistence type="predicted"/>
<dbReference type="InterPro" id="IPR036397">
    <property type="entry name" value="RNaseH_sf"/>
</dbReference>
<evidence type="ECO:0000313" key="2">
    <source>
        <dbReference type="Proteomes" id="UP000321947"/>
    </source>
</evidence>
<dbReference type="Proteomes" id="UP000321947">
    <property type="component" value="Unassembled WGS sequence"/>
</dbReference>
<sequence>MYNVATNGLAEAFNKTLCNHLKNVVSKTKRDWQRKIGQALWAYRTTHRTPTGVTSYSLVYGVEAVLPLEKEISSLRMAIQEELIIEDNAKLCLQELEALDEKGLEAQQALECYQARMSKAFEKHVKSRSFQVGDLMLAVRRPIITTRHMGNKFTPKWDEPYIVKEVFTNRAYKIIDKDGLRIAPTNGKFLKKFYA</sequence>
<organism evidence="1 2">
    <name type="scientific">Cucumis melo var. makuwa</name>
    <name type="common">Oriental melon</name>
    <dbReference type="NCBI Taxonomy" id="1194695"/>
    <lineage>
        <taxon>Eukaryota</taxon>
        <taxon>Viridiplantae</taxon>
        <taxon>Streptophyta</taxon>
        <taxon>Embryophyta</taxon>
        <taxon>Tracheophyta</taxon>
        <taxon>Spermatophyta</taxon>
        <taxon>Magnoliopsida</taxon>
        <taxon>eudicotyledons</taxon>
        <taxon>Gunneridae</taxon>
        <taxon>Pentapetalae</taxon>
        <taxon>rosids</taxon>
        <taxon>fabids</taxon>
        <taxon>Cucurbitales</taxon>
        <taxon>Cucurbitaceae</taxon>
        <taxon>Benincaseae</taxon>
        <taxon>Cucumis</taxon>
    </lineage>
</organism>
<dbReference type="SUPFAM" id="SSF53098">
    <property type="entry name" value="Ribonuclease H-like"/>
    <property type="match status" value="1"/>
</dbReference>
<dbReference type="InterPro" id="IPR012337">
    <property type="entry name" value="RNaseH-like_sf"/>
</dbReference>
<comment type="caution">
    <text evidence="1">The sequence shown here is derived from an EMBL/GenBank/DDBJ whole genome shotgun (WGS) entry which is preliminary data.</text>
</comment>
<dbReference type="EMBL" id="SSTD01015500">
    <property type="protein sequence ID" value="TYK02614.1"/>
    <property type="molecule type" value="Genomic_DNA"/>
</dbReference>